<evidence type="ECO:0000313" key="2">
    <source>
        <dbReference type="EMBL" id="RKP55424.1"/>
    </source>
</evidence>
<dbReference type="InterPro" id="IPR025877">
    <property type="entry name" value="MobA-like_NTP_Trfase"/>
</dbReference>
<comment type="caution">
    <text evidence="2">The sequence shown here is derived from an EMBL/GenBank/DDBJ whole genome shotgun (WGS) entry which is preliminary data.</text>
</comment>
<dbReference type="Gene3D" id="3.90.550.10">
    <property type="entry name" value="Spore Coat Polysaccharide Biosynthesis Protein SpsA, Chain A"/>
    <property type="match status" value="1"/>
</dbReference>
<evidence type="ECO:0000313" key="3">
    <source>
        <dbReference type="Proteomes" id="UP000282076"/>
    </source>
</evidence>
<dbReference type="PANTHER" id="PTHR43777:SF1">
    <property type="entry name" value="MOLYBDENUM COFACTOR CYTIDYLYLTRANSFERASE"/>
    <property type="match status" value="1"/>
</dbReference>
<dbReference type="SUPFAM" id="SSF53448">
    <property type="entry name" value="Nucleotide-diphospho-sugar transferases"/>
    <property type="match status" value="1"/>
</dbReference>
<dbReference type="PANTHER" id="PTHR43777">
    <property type="entry name" value="MOLYBDENUM COFACTOR CYTIDYLYLTRANSFERASE"/>
    <property type="match status" value="1"/>
</dbReference>
<dbReference type="Proteomes" id="UP000282076">
    <property type="component" value="Unassembled WGS sequence"/>
</dbReference>
<reference evidence="2 3" key="1">
    <citation type="submission" date="2018-10" db="EMBL/GenBank/DDBJ databases">
        <title>Cohnella sp. M2MS4P-1, whole genome shotgun sequence.</title>
        <authorList>
            <person name="Tuo L."/>
        </authorList>
    </citation>
    <scope>NUCLEOTIDE SEQUENCE [LARGE SCALE GENOMIC DNA]</scope>
    <source>
        <strain evidence="2 3">M2MS4P-1</strain>
    </source>
</reference>
<dbReference type="EMBL" id="RBZM01000004">
    <property type="protein sequence ID" value="RKP55424.1"/>
    <property type="molecule type" value="Genomic_DNA"/>
</dbReference>
<evidence type="ECO:0000259" key="1">
    <source>
        <dbReference type="Pfam" id="PF12804"/>
    </source>
</evidence>
<dbReference type="Pfam" id="PF12804">
    <property type="entry name" value="NTP_transf_3"/>
    <property type="match status" value="1"/>
</dbReference>
<sequence length="207" mass="22602">MYLAAGASKRMFIPKLRMELAPGKKLGSFALEAMRANKRIGSISVVVKEQDVREERSWLPDDEADDPSLRIVPCPDAAYGMSYSLRAGLSDVLAAEVHPDAIIIALADQPFITPDLIDGLIQTYQDDRRLDFVACAGDAIAVPPVLFAPSMYKALSELEGDAGARKLLSSPRYRGEVVQASSGLMLLDIDTRQDFEEARRCCAGLIK</sequence>
<dbReference type="GO" id="GO:0016779">
    <property type="term" value="F:nucleotidyltransferase activity"/>
    <property type="evidence" value="ECO:0007669"/>
    <property type="project" value="UniProtKB-ARBA"/>
</dbReference>
<dbReference type="InterPro" id="IPR029044">
    <property type="entry name" value="Nucleotide-diphossugar_trans"/>
</dbReference>
<feature type="domain" description="MobA-like NTP transferase" evidence="1">
    <location>
        <begin position="3"/>
        <end position="170"/>
    </location>
</feature>
<organism evidence="2 3">
    <name type="scientific">Cohnella endophytica</name>
    <dbReference type="NCBI Taxonomy" id="2419778"/>
    <lineage>
        <taxon>Bacteria</taxon>
        <taxon>Bacillati</taxon>
        <taxon>Bacillota</taxon>
        <taxon>Bacilli</taxon>
        <taxon>Bacillales</taxon>
        <taxon>Paenibacillaceae</taxon>
        <taxon>Cohnella</taxon>
    </lineage>
</organism>
<keyword evidence="3" id="KW-1185">Reference proteome</keyword>
<dbReference type="AlphaFoldDB" id="A0A494XXY7"/>
<accession>A0A494XXY7</accession>
<name>A0A494XXY7_9BACL</name>
<proteinExistence type="predicted"/>
<protein>
    <recommendedName>
        <fullName evidence="1">MobA-like NTP transferase domain-containing protein</fullName>
    </recommendedName>
</protein>
<gene>
    <name evidence="2" type="ORF">D7Z26_09545</name>
</gene>